<dbReference type="InterPro" id="IPR051693">
    <property type="entry name" value="UPF0046_metallophosphoest"/>
</dbReference>
<name>A0A3M7P8D1_BRAPC</name>
<proteinExistence type="inferred from homology"/>
<dbReference type="GO" id="GO:0016787">
    <property type="term" value="F:hydrolase activity"/>
    <property type="evidence" value="ECO:0007669"/>
    <property type="project" value="InterPro"/>
</dbReference>
<comment type="similarity">
    <text evidence="1">Belongs to the UPF0046 family.</text>
</comment>
<accession>A0A3M7P8D1</accession>
<evidence type="ECO:0000259" key="2">
    <source>
        <dbReference type="Pfam" id="PF00149"/>
    </source>
</evidence>
<dbReference type="Pfam" id="PF00149">
    <property type="entry name" value="Metallophos"/>
    <property type="match status" value="1"/>
</dbReference>
<dbReference type="InterPro" id="IPR004843">
    <property type="entry name" value="Calcineurin-like_PHP"/>
</dbReference>
<feature type="domain" description="Calcineurin-like phosphoesterase" evidence="2">
    <location>
        <begin position="50"/>
        <end position="232"/>
    </location>
</feature>
<evidence type="ECO:0000313" key="4">
    <source>
        <dbReference type="Proteomes" id="UP000276133"/>
    </source>
</evidence>
<dbReference type="AlphaFoldDB" id="A0A3M7P8D1"/>
<evidence type="ECO:0000256" key="1">
    <source>
        <dbReference type="ARBA" id="ARBA00007993"/>
    </source>
</evidence>
<dbReference type="SUPFAM" id="SSF56300">
    <property type="entry name" value="Metallo-dependent phosphatases"/>
    <property type="match status" value="1"/>
</dbReference>
<organism evidence="3 4">
    <name type="scientific">Brachionus plicatilis</name>
    <name type="common">Marine rotifer</name>
    <name type="synonym">Brachionus muelleri</name>
    <dbReference type="NCBI Taxonomy" id="10195"/>
    <lineage>
        <taxon>Eukaryota</taxon>
        <taxon>Metazoa</taxon>
        <taxon>Spiralia</taxon>
        <taxon>Gnathifera</taxon>
        <taxon>Rotifera</taxon>
        <taxon>Eurotatoria</taxon>
        <taxon>Monogononta</taxon>
        <taxon>Pseudotrocha</taxon>
        <taxon>Ploima</taxon>
        <taxon>Brachionidae</taxon>
        <taxon>Brachionus</taxon>
    </lineage>
</organism>
<dbReference type="EMBL" id="REGN01012462">
    <property type="protein sequence ID" value="RMZ95345.1"/>
    <property type="molecule type" value="Genomic_DNA"/>
</dbReference>
<evidence type="ECO:0000313" key="3">
    <source>
        <dbReference type="EMBL" id="RMZ95345.1"/>
    </source>
</evidence>
<dbReference type="PANTHER" id="PTHR12905">
    <property type="entry name" value="METALLOPHOSPHOESTERASE"/>
    <property type="match status" value="1"/>
</dbReference>
<dbReference type="Proteomes" id="UP000276133">
    <property type="component" value="Unassembled WGS sequence"/>
</dbReference>
<dbReference type="OrthoDB" id="630188at2759"/>
<dbReference type="Gene3D" id="3.60.21.10">
    <property type="match status" value="1"/>
</dbReference>
<keyword evidence="4" id="KW-1185">Reference proteome</keyword>
<reference evidence="3 4" key="1">
    <citation type="journal article" date="2018" name="Sci. Rep.">
        <title>Genomic signatures of local adaptation to the degree of environmental predictability in rotifers.</title>
        <authorList>
            <person name="Franch-Gras L."/>
            <person name="Hahn C."/>
            <person name="Garcia-Roger E.M."/>
            <person name="Carmona M.J."/>
            <person name="Serra M."/>
            <person name="Gomez A."/>
        </authorList>
    </citation>
    <scope>NUCLEOTIDE SEQUENCE [LARGE SCALE GENOMIC DNA]</scope>
    <source>
        <strain evidence="3">HYR1</strain>
    </source>
</reference>
<dbReference type="CDD" id="cd07379">
    <property type="entry name" value="MPP_239FB"/>
    <property type="match status" value="1"/>
</dbReference>
<gene>
    <name evidence="3" type="ORF">BpHYR1_011740</name>
</gene>
<comment type="caution">
    <text evidence="3">The sequence shown here is derived from an EMBL/GenBank/DDBJ whole genome shotgun (WGS) entry which is preliminary data.</text>
</comment>
<protein>
    <submittedName>
        <fullName evidence="3">Metallophosphoesterase domain-containing 1</fullName>
    </submittedName>
</protein>
<sequence>MTTKSDALEIQVNKNTNNPDQAWNVLSRKIKKTSCNHLPLDLPIYPDKVRFVCISDTHNSIERMKYEIPSGDILLHAGDFTMNGSLKDVEKFSKNLENLQSKFSYIVLIAGNHELSFDKNCDRNTVTQDPKIYLKNFLYLEDNLIELFGIKIYGSPWQPKFGNWAFNLNRGEEILKKWNKIPNECDVLITHGPPLGFGDIINGGYHVGCCELLSTIRERVKPKYHIFGHIHEDPGVWTDEQTTFINASTCNLRYKPANPPIIFDIPLPEGHEKINTNKNYLFSK</sequence>
<dbReference type="PANTHER" id="PTHR12905:SF0">
    <property type="entry name" value="CALCINEURIN-LIKE PHOSPHOESTERASE DOMAIN-CONTAINING PROTEIN"/>
    <property type="match status" value="1"/>
</dbReference>
<dbReference type="InterPro" id="IPR029052">
    <property type="entry name" value="Metallo-depent_PP-like"/>
</dbReference>